<dbReference type="EMBL" id="KZ824276">
    <property type="protein sequence ID" value="RAL14110.1"/>
    <property type="molecule type" value="Genomic_DNA"/>
</dbReference>
<dbReference type="Gene3D" id="3.90.1300.10">
    <property type="entry name" value="Amidase signature (AS) domain"/>
    <property type="match status" value="1"/>
</dbReference>
<evidence type="ECO:0000313" key="5">
    <source>
        <dbReference type="Proteomes" id="UP000248961"/>
    </source>
</evidence>
<dbReference type="AlphaFoldDB" id="A0A395I224"/>
<evidence type="ECO:0000256" key="2">
    <source>
        <dbReference type="ARBA" id="ARBA00022801"/>
    </source>
</evidence>
<dbReference type="OrthoDB" id="6428749at2759"/>
<dbReference type="Pfam" id="PF01425">
    <property type="entry name" value="Amidase"/>
    <property type="match status" value="1"/>
</dbReference>
<dbReference type="SUPFAM" id="SSF75304">
    <property type="entry name" value="Amidase signature (AS) enzymes"/>
    <property type="match status" value="1"/>
</dbReference>
<proteinExistence type="inferred from homology"/>
<sequence>MSTATWQAKVQAKQAEGEAKIPLEWRLPASLLATADPLSPECVLSVPRECGLLTERELAITETADATALLAQLAAREYSAVEVARAFCKRAAIAQQLTQCLTETFFEQALARAEELDTHLATTGRVVGPLHGLPVSLKDMFEVAGVASTLGYVAFLDRPVAAANTPLVDVLVAAGAVLYVKTNVPQTLMTADSHNNVFGRVLNPHRRTLTAGGSTGGEAALVALRGSLLGVATDIGGSIRIPAHCCGLVGFKPSVGRVPSTGLMSPGPAGYLSGISGVVGPIAHSVRDANLFMKTVCDVRPDDFDDTALGIPWTLEGPSGTDDRGDKLRIGLFTAHPDLPLHPNIARNLHRAAEKLAAAGHEIVDITEQLPSMEDANATACGLFSLDADRTSLSHLAVAGEPSIPSSNLVIERRGSTPDPTLRDLFRLTARKAEITARTRRVFVDSKLDLILAPAYQSCAPVHDTYSHLC</sequence>
<dbReference type="PANTHER" id="PTHR46072:SF5">
    <property type="entry name" value="GENERAL AMIDASE-C"/>
    <property type="match status" value="1"/>
</dbReference>
<evidence type="ECO:0000259" key="3">
    <source>
        <dbReference type="Pfam" id="PF01425"/>
    </source>
</evidence>
<dbReference type="VEuPathDB" id="FungiDB:BO97DRAFT_412888"/>
<organism evidence="4 5">
    <name type="scientific">Aspergillus homomorphus (strain CBS 101889)</name>
    <dbReference type="NCBI Taxonomy" id="1450537"/>
    <lineage>
        <taxon>Eukaryota</taxon>
        <taxon>Fungi</taxon>
        <taxon>Dikarya</taxon>
        <taxon>Ascomycota</taxon>
        <taxon>Pezizomycotina</taxon>
        <taxon>Eurotiomycetes</taxon>
        <taxon>Eurotiomycetidae</taxon>
        <taxon>Eurotiales</taxon>
        <taxon>Aspergillaceae</taxon>
        <taxon>Aspergillus</taxon>
        <taxon>Aspergillus subgen. Circumdati</taxon>
    </lineage>
</organism>
<dbReference type="PANTHER" id="PTHR46072">
    <property type="entry name" value="AMIDASE-RELATED-RELATED"/>
    <property type="match status" value="1"/>
</dbReference>
<keyword evidence="5" id="KW-1185">Reference proteome</keyword>
<keyword evidence="2" id="KW-0378">Hydrolase</keyword>
<evidence type="ECO:0000256" key="1">
    <source>
        <dbReference type="ARBA" id="ARBA00009199"/>
    </source>
</evidence>
<dbReference type="RefSeq" id="XP_025553264.1">
    <property type="nucleotide sequence ID" value="XM_025696260.1"/>
</dbReference>
<dbReference type="Proteomes" id="UP000248961">
    <property type="component" value="Unassembled WGS sequence"/>
</dbReference>
<dbReference type="STRING" id="1450537.A0A395I224"/>
<protein>
    <submittedName>
        <fullName evidence="4">Amidase signature enzyme</fullName>
    </submittedName>
</protein>
<dbReference type="GO" id="GO:0016787">
    <property type="term" value="F:hydrolase activity"/>
    <property type="evidence" value="ECO:0007669"/>
    <property type="project" value="UniProtKB-KW"/>
</dbReference>
<accession>A0A395I224</accession>
<dbReference type="GeneID" id="37200549"/>
<name>A0A395I224_ASPHC</name>
<evidence type="ECO:0000313" key="4">
    <source>
        <dbReference type="EMBL" id="RAL14110.1"/>
    </source>
</evidence>
<gene>
    <name evidence="4" type="ORF">BO97DRAFT_412888</name>
</gene>
<dbReference type="InterPro" id="IPR023631">
    <property type="entry name" value="Amidase_dom"/>
</dbReference>
<reference evidence="4 5" key="1">
    <citation type="submission" date="2018-02" db="EMBL/GenBank/DDBJ databases">
        <title>The genomes of Aspergillus section Nigri reveals drivers in fungal speciation.</title>
        <authorList>
            <consortium name="DOE Joint Genome Institute"/>
            <person name="Vesth T.C."/>
            <person name="Nybo J."/>
            <person name="Theobald S."/>
            <person name="Brandl J."/>
            <person name="Frisvad J.C."/>
            <person name="Nielsen K.F."/>
            <person name="Lyhne E.K."/>
            <person name="Kogle M.E."/>
            <person name="Kuo A."/>
            <person name="Riley R."/>
            <person name="Clum A."/>
            <person name="Nolan M."/>
            <person name="Lipzen A."/>
            <person name="Salamov A."/>
            <person name="Henrissat B."/>
            <person name="Wiebenga A."/>
            <person name="De vries R.P."/>
            <person name="Grigoriev I.V."/>
            <person name="Mortensen U.H."/>
            <person name="Andersen M.R."/>
            <person name="Baker S.E."/>
        </authorList>
    </citation>
    <scope>NUCLEOTIDE SEQUENCE [LARGE SCALE GENOMIC DNA]</scope>
    <source>
        <strain evidence="4 5">CBS 101889</strain>
    </source>
</reference>
<dbReference type="InterPro" id="IPR036928">
    <property type="entry name" value="AS_sf"/>
</dbReference>
<comment type="similarity">
    <text evidence="1">Belongs to the amidase family.</text>
</comment>
<feature type="domain" description="Amidase" evidence="3">
    <location>
        <begin position="82"/>
        <end position="465"/>
    </location>
</feature>